<evidence type="ECO:0000313" key="3">
    <source>
        <dbReference type="Proteomes" id="UP000559256"/>
    </source>
</evidence>
<dbReference type="Proteomes" id="UP000559256">
    <property type="component" value="Unassembled WGS sequence"/>
</dbReference>
<keyword evidence="3" id="KW-1185">Reference proteome</keyword>
<name>A0A8H5LXC5_9AGAR</name>
<dbReference type="EMBL" id="JAACJM010000004">
    <property type="protein sequence ID" value="KAF5373057.1"/>
    <property type="molecule type" value="Genomic_DNA"/>
</dbReference>
<dbReference type="AlphaFoldDB" id="A0A8H5LXC5"/>
<dbReference type="OrthoDB" id="5545479at2759"/>
<accession>A0A8H5LXC5</accession>
<evidence type="ECO:0000256" key="1">
    <source>
        <dbReference type="SAM" id="MobiDB-lite"/>
    </source>
</evidence>
<sequence length="110" mass="12160">MFFCLPIFFGCQDTIKPDGSEQVARICPRCNNASIFAAQKKTWFELFFIPLIPFNSKHIWLCGICQFATPLGPGLWEPTIAHGGSPPPNPQGWGSPPQSFQAGYSPAYPK</sequence>
<dbReference type="PANTHER" id="PTHR28139">
    <property type="entry name" value="UPF0768 PROTEIN YBL029C-A"/>
    <property type="match status" value="1"/>
</dbReference>
<evidence type="ECO:0008006" key="4">
    <source>
        <dbReference type="Google" id="ProtNLM"/>
    </source>
</evidence>
<comment type="caution">
    <text evidence="2">The sequence shown here is derived from an EMBL/GenBank/DDBJ whole genome shotgun (WGS) entry which is preliminary data.</text>
</comment>
<organism evidence="2 3">
    <name type="scientific">Tetrapyrgos nigripes</name>
    <dbReference type="NCBI Taxonomy" id="182062"/>
    <lineage>
        <taxon>Eukaryota</taxon>
        <taxon>Fungi</taxon>
        <taxon>Dikarya</taxon>
        <taxon>Basidiomycota</taxon>
        <taxon>Agaricomycotina</taxon>
        <taxon>Agaricomycetes</taxon>
        <taxon>Agaricomycetidae</taxon>
        <taxon>Agaricales</taxon>
        <taxon>Marasmiineae</taxon>
        <taxon>Marasmiaceae</taxon>
        <taxon>Tetrapyrgos</taxon>
    </lineage>
</organism>
<dbReference type="PANTHER" id="PTHR28139:SF1">
    <property type="entry name" value="UPF0768 PROTEIN YBL029C-A"/>
    <property type="match status" value="1"/>
</dbReference>
<evidence type="ECO:0000313" key="2">
    <source>
        <dbReference type="EMBL" id="KAF5373057.1"/>
    </source>
</evidence>
<feature type="region of interest" description="Disordered" evidence="1">
    <location>
        <begin position="78"/>
        <end position="110"/>
    </location>
</feature>
<gene>
    <name evidence="2" type="ORF">D9758_001669</name>
</gene>
<reference evidence="2 3" key="1">
    <citation type="journal article" date="2020" name="ISME J.">
        <title>Uncovering the hidden diversity of litter-decomposition mechanisms in mushroom-forming fungi.</title>
        <authorList>
            <person name="Floudas D."/>
            <person name="Bentzer J."/>
            <person name="Ahren D."/>
            <person name="Johansson T."/>
            <person name="Persson P."/>
            <person name="Tunlid A."/>
        </authorList>
    </citation>
    <scope>NUCLEOTIDE SEQUENCE [LARGE SCALE GENOMIC DNA]</scope>
    <source>
        <strain evidence="2 3">CBS 291.85</strain>
    </source>
</reference>
<proteinExistence type="predicted"/>
<protein>
    <recommendedName>
        <fullName evidence="4">Zinc-ribbon 15 domain-containing protein</fullName>
    </recommendedName>
</protein>